<keyword evidence="1" id="KW-0812">Transmembrane</keyword>
<keyword evidence="1" id="KW-1133">Transmembrane helix</keyword>
<reference evidence="2" key="1">
    <citation type="submission" date="2018-05" db="EMBL/GenBank/DDBJ databases">
        <authorList>
            <person name="Lanie J.A."/>
            <person name="Ng W.-L."/>
            <person name="Kazmierczak K.M."/>
            <person name="Andrzejewski T.M."/>
            <person name="Davidsen T.M."/>
            <person name="Wayne K.J."/>
            <person name="Tettelin H."/>
            <person name="Glass J.I."/>
            <person name="Rusch D."/>
            <person name="Podicherti R."/>
            <person name="Tsui H.-C.T."/>
            <person name="Winkler M.E."/>
        </authorList>
    </citation>
    <scope>NUCLEOTIDE SEQUENCE</scope>
</reference>
<sequence length="90" mass="10628">MANYDYQPFTVGFPMIPLVLKSFIYMLIKPFPWEVTNLVQLIQSVENIFIIALIVWVLRKKVYTDIIKRKLIFLNILLILSMTIYGLVTF</sequence>
<protein>
    <submittedName>
        <fullName evidence="2">Uncharacterized protein</fullName>
    </submittedName>
</protein>
<feature type="non-terminal residue" evidence="2">
    <location>
        <position position="90"/>
    </location>
</feature>
<feature type="transmembrane region" description="Helical" evidence="1">
    <location>
        <begin position="71"/>
        <end position="88"/>
    </location>
</feature>
<keyword evidence="1" id="KW-0472">Membrane</keyword>
<feature type="transmembrane region" description="Helical" evidence="1">
    <location>
        <begin position="40"/>
        <end position="59"/>
    </location>
</feature>
<evidence type="ECO:0000256" key="1">
    <source>
        <dbReference type="SAM" id="Phobius"/>
    </source>
</evidence>
<accession>A0A382XVF0</accession>
<evidence type="ECO:0000313" key="2">
    <source>
        <dbReference type="EMBL" id="SVD74645.1"/>
    </source>
</evidence>
<gene>
    <name evidence="2" type="ORF">METZ01_LOCUS427499</name>
</gene>
<proteinExistence type="predicted"/>
<feature type="transmembrane region" description="Helical" evidence="1">
    <location>
        <begin position="9"/>
        <end position="28"/>
    </location>
</feature>
<name>A0A382XVF0_9ZZZZ</name>
<dbReference type="EMBL" id="UINC01170546">
    <property type="protein sequence ID" value="SVD74645.1"/>
    <property type="molecule type" value="Genomic_DNA"/>
</dbReference>
<organism evidence="2">
    <name type="scientific">marine metagenome</name>
    <dbReference type="NCBI Taxonomy" id="408172"/>
    <lineage>
        <taxon>unclassified sequences</taxon>
        <taxon>metagenomes</taxon>
        <taxon>ecological metagenomes</taxon>
    </lineage>
</organism>
<dbReference type="AlphaFoldDB" id="A0A382XVF0"/>